<feature type="DNA-binding region" description="H-T-H motif" evidence="2">
    <location>
        <begin position="44"/>
        <end position="63"/>
    </location>
</feature>
<dbReference type="AlphaFoldDB" id="A0A316TLY9"/>
<dbReference type="GO" id="GO:0000976">
    <property type="term" value="F:transcription cis-regulatory region binding"/>
    <property type="evidence" value="ECO:0007669"/>
    <property type="project" value="TreeGrafter"/>
</dbReference>
<evidence type="ECO:0000313" key="5">
    <source>
        <dbReference type="EMBL" id="PWN04279.1"/>
    </source>
</evidence>
<dbReference type="PANTHER" id="PTHR30055">
    <property type="entry name" value="HTH-TYPE TRANSCRIPTIONAL REGULATOR RUTR"/>
    <property type="match status" value="1"/>
</dbReference>
<dbReference type="Pfam" id="PF00440">
    <property type="entry name" value="TetR_N"/>
    <property type="match status" value="1"/>
</dbReference>
<accession>A0A316TLY9</accession>
<gene>
    <name evidence="5" type="ORF">DJ010_01095</name>
</gene>
<dbReference type="PRINTS" id="PR00455">
    <property type="entry name" value="HTHTETR"/>
</dbReference>
<dbReference type="PANTHER" id="PTHR30055:SF226">
    <property type="entry name" value="HTH-TYPE TRANSCRIPTIONAL REGULATOR PKSA"/>
    <property type="match status" value="1"/>
</dbReference>
<dbReference type="Proteomes" id="UP000245507">
    <property type="component" value="Unassembled WGS sequence"/>
</dbReference>
<evidence type="ECO:0000313" key="6">
    <source>
        <dbReference type="Proteomes" id="UP000245507"/>
    </source>
</evidence>
<dbReference type="InterPro" id="IPR050109">
    <property type="entry name" value="HTH-type_TetR-like_transc_reg"/>
</dbReference>
<dbReference type="InterPro" id="IPR009057">
    <property type="entry name" value="Homeodomain-like_sf"/>
</dbReference>
<evidence type="ECO:0000259" key="4">
    <source>
        <dbReference type="PROSITE" id="PS50977"/>
    </source>
</evidence>
<feature type="coiled-coil region" evidence="3">
    <location>
        <begin position="130"/>
        <end position="157"/>
    </location>
</feature>
<feature type="domain" description="HTH tetR-type" evidence="4">
    <location>
        <begin position="21"/>
        <end position="81"/>
    </location>
</feature>
<comment type="caution">
    <text evidence="5">The sequence shown here is derived from an EMBL/GenBank/DDBJ whole genome shotgun (WGS) entry which is preliminary data.</text>
</comment>
<organism evidence="5 6">
    <name type="scientific">Nocardioides silvaticus</name>
    <dbReference type="NCBI Taxonomy" id="2201891"/>
    <lineage>
        <taxon>Bacteria</taxon>
        <taxon>Bacillati</taxon>
        <taxon>Actinomycetota</taxon>
        <taxon>Actinomycetes</taxon>
        <taxon>Propionibacteriales</taxon>
        <taxon>Nocardioidaceae</taxon>
        <taxon>Nocardioides</taxon>
    </lineage>
</organism>
<dbReference type="EMBL" id="QGDD01000001">
    <property type="protein sequence ID" value="PWN04279.1"/>
    <property type="molecule type" value="Genomic_DNA"/>
</dbReference>
<dbReference type="Gene3D" id="1.10.357.10">
    <property type="entry name" value="Tetracycline Repressor, domain 2"/>
    <property type="match status" value="1"/>
</dbReference>
<name>A0A316TLY9_9ACTN</name>
<evidence type="ECO:0000256" key="3">
    <source>
        <dbReference type="SAM" id="Coils"/>
    </source>
</evidence>
<dbReference type="GO" id="GO:0003700">
    <property type="term" value="F:DNA-binding transcription factor activity"/>
    <property type="evidence" value="ECO:0007669"/>
    <property type="project" value="TreeGrafter"/>
</dbReference>
<protein>
    <submittedName>
        <fullName evidence="5">TetR family transcriptional regulator</fullName>
    </submittedName>
</protein>
<keyword evidence="1 2" id="KW-0238">DNA-binding</keyword>
<keyword evidence="3" id="KW-0175">Coiled coil</keyword>
<dbReference type="SUPFAM" id="SSF46689">
    <property type="entry name" value="Homeodomain-like"/>
    <property type="match status" value="1"/>
</dbReference>
<evidence type="ECO:0000256" key="1">
    <source>
        <dbReference type="ARBA" id="ARBA00023125"/>
    </source>
</evidence>
<keyword evidence="6" id="KW-1185">Reference proteome</keyword>
<evidence type="ECO:0000256" key="2">
    <source>
        <dbReference type="PROSITE-ProRule" id="PRU00335"/>
    </source>
</evidence>
<dbReference type="InterPro" id="IPR001647">
    <property type="entry name" value="HTH_TetR"/>
</dbReference>
<proteinExistence type="predicted"/>
<dbReference type="PROSITE" id="PS50977">
    <property type="entry name" value="HTH_TETR_2"/>
    <property type="match status" value="1"/>
</dbReference>
<reference evidence="5 6" key="1">
    <citation type="submission" date="2018-05" db="EMBL/GenBank/DDBJ databases">
        <title>Nocardioides silvaticus genome.</title>
        <authorList>
            <person name="Li C."/>
            <person name="Wang G."/>
        </authorList>
    </citation>
    <scope>NUCLEOTIDE SEQUENCE [LARGE SCALE GENOMIC DNA]</scope>
    <source>
        <strain evidence="5 6">CCTCC AB 2018079</strain>
    </source>
</reference>
<sequence>MYACMLPHMTTGVQPRHVRAVTTRRLLLDTTVACLAELGYAGTTGPAVAERAGLSRGAQLHHFGTRDQMVVAAVEHLAQQRLTHVHDSLAVRIADNPGTSARTNREAALAALELLAEAMSGPLYGATLELWAAARTNDDLRRQLVSAEERVHADLREICRAWITTDPLLVQITLDLLLGRGVSGMLVPHPPHWQRAVLERWIDTINTVDPKATGSRDEQS</sequence>